<name>A0A238BM02_9BILA</name>
<gene>
    <name evidence="1" type="ORF">X798_06954</name>
</gene>
<organism evidence="1 2">
    <name type="scientific">Onchocerca flexuosa</name>
    <dbReference type="NCBI Taxonomy" id="387005"/>
    <lineage>
        <taxon>Eukaryota</taxon>
        <taxon>Metazoa</taxon>
        <taxon>Ecdysozoa</taxon>
        <taxon>Nematoda</taxon>
        <taxon>Chromadorea</taxon>
        <taxon>Rhabditida</taxon>
        <taxon>Spirurina</taxon>
        <taxon>Spiruromorpha</taxon>
        <taxon>Filarioidea</taxon>
        <taxon>Onchocercidae</taxon>
        <taxon>Onchocerca</taxon>
    </lineage>
</organism>
<keyword evidence="2" id="KW-1185">Reference proteome</keyword>
<dbReference type="AlphaFoldDB" id="A0A238BM02"/>
<evidence type="ECO:0000313" key="1">
    <source>
        <dbReference type="EMBL" id="OZC06064.1"/>
    </source>
</evidence>
<proteinExistence type="predicted"/>
<reference evidence="1 2" key="1">
    <citation type="submission" date="2015-12" db="EMBL/GenBank/DDBJ databases">
        <title>Draft genome of the nematode, Onchocerca flexuosa.</title>
        <authorList>
            <person name="Mitreva M."/>
        </authorList>
    </citation>
    <scope>NUCLEOTIDE SEQUENCE [LARGE SCALE GENOMIC DNA]</scope>
    <source>
        <strain evidence="1">Red Deer</strain>
    </source>
</reference>
<dbReference type="EMBL" id="KZ270238">
    <property type="protein sequence ID" value="OZC06064.1"/>
    <property type="molecule type" value="Genomic_DNA"/>
</dbReference>
<sequence>MSKVNSCIGKIRTIAGVNPNFRSDIDRLAQIAQYDAIDKMLRNKMFVMCTEDEISAMTIFLDEESASIQIIQLIAQNMTNDERNYNLPHYQYEMLRKSYNKIMNKFANSNLKVNIAQFLNTLIPNDSNKMRTYGMVSEEDKLTAFINKKMAATNFTDNDKREIEQYLKGLFMSLKLD</sequence>
<evidence type="ECO:0000313" key="2">
    <source>
        <dbReference type="Proteomes" id="UP000242913"/>
    </source>
</evidence>
<dbReference type="Proteomes" id="UP000242913">
    <property type="component" value="Unassembled WGS sequence"/>
</dbReference>
<accession>A0A238BM02</accession>
<protein>
    <submittedName>
        <fullName evidence="1">Uncharacterized protein</fullName>
    </submittedName>
</protein>
<dbReference type="OrthoDB" id="5850381at2759"/>